<evidence type="ECO:0000256" key="5">
    <source>
        <dbReference type="ARBA" id="ARBA00023136"/>
    </source>
</evidence>
<feature type="transmembrane region" description="Helical" evidence="6">
    <location>
        <begin position="210"/>
        <end position="231"/>
    </location>
</feature>
<feature type="transmembrane region" description="Helical" evidence="6">
    <location>
        <begin position="99"/>
        <end position="117"/>
    </location>
</feature>
<name>A0ABU8BQG3_9RHOB</name>
<dbReference type="SUPFAM" id="SSF103481">
    <property type="entry name" value="Multidrug resistance efflux transporter EmrE"/>
    <property type="match status" value="2"/>
</dbReference>
<feature type="transmembrane region" description="Helical" evidence="6">
    <location>
        <begin position="150"/>
        <end position="168"/>
    </location>
</feature>
<feature type="signal peptide" evidence="7">
    <location>
        <begin position="1"/>
        <end position="24"/>
    </location>
</feature>
<protein>
    <submittedName>
        <fullName evidence="9">DMT family transporter</fullName>
    </submittedName>
</protein>
<evidence type="ECO:0000256" key="6">
    <source>
        <dbReference type="SAM" id="Phobius"/>
    </source>
</evidence>
<comment type="caution">
    <text evidence="9">The sequence shown here is derived from an EMBL/GenBank/DDBJ whole genome shotgun (WGS) entry which is preliminary data.</text>
</comment>
<feature type="transmembrane region" description="Helical" evidence="6">
    <location>
        <begin position="124"/>
        <end position="144"/>
    </location>
</feature>
<evidence type="ECO:0000256" key="4">
    <source>
        <dbReference type="ARBA" id="ARBA00022989"/>
    </source>
</evidence>
<dbReference type="PANTHER" id="PTHR22911">
    <property type="entry name" value="ACYL-MALONYL CONDENSING ENZYME-RELATED"/>
    <property type="match status" value="1"/>
</dbReference>
<evidence type="ECO:0000259" key="8">
    <source>
        <dbReference type="Pfam" id="PF00892"/>
    </source>
</evidence>
<dbReference type="Proteomes" id="UP001431963">
    <property type="component" value="Unassembled WGS sequence"/>
</dbReference>
<dbReference type="RefSeq" id="WP_335418854.1">
    <property type="nucleotide sequence ID" value="NZ_JBALHR010000001.1"/>
</dbReference>
<evidence type="ECO:0000256" key="1">
    <source>
        <dbReference type="ARBA" id="ARBA00004141"/>
    </source>
</evidence>
<dbReference type="Pfam" id="PF00892">
    <property type="entry name" value="EamA"/>
    <property type="match status" value="2"/>
</dbReference>
<feature type="transmembrane region" description="Helical" evidence="6">
    <location>
        <begin position="180"/>
        <end position="198"/>
    </location>
</feature>
<comment type="similarity">
    <text evidence="2">Belongs to the drug/metabolite transporter (DMT) superfamily. 10 TMS drug/metabolite exporter (DME) (TC 2.A.7.3) family.</text>
</comment>
<accession>A0ABU8BQG3</accession>
<reference evidence="9" key="1">
    <citation type="submission" date="2024-02" db="EMBL/GenBank/DDBJ databases">
        <title>Genome sequences of strain Gemmobacter sp. JM10B15.</title>
        <authorList>
            <person name="Zhang M."/>
        </authorList>
    </citation>
    <scope>NUCLEOTIDE SEQUENCE</scope>
    <source>
        <strain evidence="9">JM10B15</strain>
    </source>
</reference>
<feature type="transmembrane region" description="Helical" evidence="6">
    <location>
        <begin position="264"/>
        <end position="281"/>
    </location>
</feature>
<dbReference type="InterPro" id="IPR000620">
    <property type="entry name" value="EamA_dom"/>
</dbReference>
<gene>
    <name evidence="9" type="ORF">V6590_02185</name>
</gene>
<evidence type="ECO:0000256" key="7">
    <source>
        <dbReference type="SAM" id="SignalP"/>
    </source>
</evidence>
<sequence>MQTYRPLAAAGWMTGSILSFSAMAVAGRAVAGAHDTFEVMLWRSVIGFGLVVAIAGLAGRLGEVQSRNLPQHLLRNVVHFSGQNLWFWALSAIPLAQVFALEFTSPLWVILLSPLFLGERLTRLRLAAAALGFAGAMVVARPDFGRIEPGVLAAAASALCFAGSVILTKALTRGETIVSILFWLTLMQTGLGLASAGWDGAIALPSPATLPWLAVIGAAGVIAHFCLTTALSLAPASVVVPIDFARLPLIAVIGMLLYGEALDLWVLAGGTLIFLANWINIRGAQVAQRNVTEN</sequence>
<evidence type="ECO:0000256" key="2">
    <source>
        <dbReference type="ARBA" id="ARBA00009853"/>
    </source>
</evidence>
<keyword evidence="7" id="KW-0732">Signal</keyword>
<feature type="chain" id="PRO_5047299512" evidence="7">
    <location>
        <begin position="25"/>
        <end position="294"/>
    </location>
</feature>
<keyword evidence="3 6" id="KW-0812">Transmembrane</keyword>
<evidence type="ECO:0000313" key="9">
    <source>
        <dbReference type="EMBL" id="MEH7826948.1"/>
    </source>
</evidence>
<proteinExistence type="inferred from homology"/>
<comment type="subcellular location">
    <subcellularLocation>
        <location evidence="1">Membrane</location>
        <topology evidence="1">Multi-pass membrane protein</topology>
    </subcellularLocation>
</comment>
<dbReference type="PANTHER" id="PTHR22911:SF6">
    <property type="entry name" value="SOLUTE CARRIER FAMILY 35 MEMBER G1"/>
    <property type="match status" value="1"/>
</dbReference>
<feature type="domain" description="EamA" evidence="8">
    <location>
        <begin position="149"/>
        <end position="279"/>
    </location>
</feature>
<keyword evidence="5 6" id="KW-0472">Membrane</keyword>
<feature type="domain" description="EamA" evidence="8">
    <location>
        <begin position="11"/>
        <end position="140"/>
    </location>
</feature>
<keyword evidence="10" id="KW-1185">Reference proteome</keyword>
<keyword evidence="4 6" id="KW-1133">Transmembrane helix</keyword>
<organism evidence="9 10">
    <name type="scientific">Gemmobacter denitrificans</name>
    <dbReference type="NCBI Taxonomy" id="3123040"/>
    <lineage>
        <taxon>Bacteria</taxon>
        <taxon>Pseudomonadati</taxon>
        <taxon>Pseudomonadota</taxon>
        <taxon>Alphaproteobacteria</taxon>
        <taxon>Rhodobacterales</taxon>
        <taxon>Paracoccaceae</taxon>
        <taxon>Gemmobacter</taxon>
    </lineage>
</organism>
<feature type="transmembrane region" description="Helical" evidence="6">
    <location>
        <begin position="42"/>
        <end position="61"/>
    </location>
</feature>
<evidence type="ECO:0000313" key="10">
    <source>
        <dbReference type="Proteomes" id="UP001431963"/>
    </source>
</evidence>
<feature type="transmembrane region" description="Helical" evidence="6">
    <location>
        <begin position="238"/>
        <end position="258"/>
    </location>
</feature>
<dbReference type="EMBL" id="JBALHR010000001">
    <property type="protein sequence ID" value="MEH7826948.1"/>
    <property type="molecule type" value="Genomic_DNA"/>
</dbReference>
<dbReference type="InterPro" id="IPR037185">
    <property type="entry name" value="EmrE-like"/>
</dbReference>
<evidence type="ECO:0000256" key="3">
    <source>
        <dbReference type="ARBA" id="ARBA00022692"/>
    </source>
</evidence>